<keyword evidence="2 3" id="KW-0175">Coiled coil</keyword>
<evidence type="ECO:0000256" key="3">
    <source>
        <dbReference type="SAM" id="Coils"/>
    </source>
</evidence>
<dbReference type="Gene3D" id="2.40.30.170">
    <property type="match status" value="1"/>
</dbReference>
<dbReference type="PANTHER" id="PTHR32347">
    <property type="entry name" value="EFFLUX SYSTEM COMPONENT YKNX-RELATED"/>
    <property type="match status" value="1"/>
</dbReference>
<dbReference type="InterPro" id="IPR050465">
    <property type="entry name" value="UPF0194_transport"/>
</dbReference>
<feature type="coiled-coil region" evidence="3">
    <location>
        <begin position="111"/>
        <end position="233"/>
    </location>
</feature>
<proteinExistence type="predicted"/>
<feature type="transmembrane region" description="Helical" evidence="4">
    <location>
        <begin position="21"/>
        <end position="40"/>
    </location>
</feature>
<comment type="subcellular location">
    <subcellularLocation>
        <location evidence="1">Cell envelope</location>
    </subcellularLocation>
</comment>
<keyword evidence="6" id="KW-1185">Reference proteome</keyword>
<dbReference type="EMBL" id="JBAWKS010000001">
    <property type="protein sequence ID" value="MEI4549846.1"/>
    <property type="molecule type" value="Genomic_DNA"/>
</dbReference>
<evidence type="ECO:0000256" key="1">
    <source>
        <dbReference type="ARBA" id="ARBA00004196"/>
    </source>
</evidence>
<evidence type="ECO:0000313" key="6">
    <source>
        <dbReference type="Proteomes" id="UP001382455"/>
    </source>
</evidence>
<reference evidence="5 6" key="1">
    <citation type="submission" date="2023-12" db="EMBL/GenBank/DDBJ databases">
        <title>Friends and Foes: Symbiotic and Algicidal bacterial influence on Karenia brevis blooms.</title>
        <authorList>
            <person name="Fei C."/>
            <person name="Mohamed A.R."/>
            <person name="Booker A."/>
            <person name="Arshad M."/>
            <person name="Klass S."/>
            <person name="Ahn S."/>
            <person name="Gilbert P.M."/>
            <person name="Heil C.A."/>
            <person name="Martinez J.M."/>
            <person name="Amin S.A."/>
        </authorList>
    </citation>
    <scope>NUCLEOTIDE SEQUENCE [LARGE SCALE GENOMIC DNA]</scope>
    <source>
        <strain evidence="5 6">CE15</strain>
    </source>
</reference>
<evidence type="ECO:0000256" key="2">
    <source>
        <dbReference type="ARBA" id="ARBA00023054"/>
    </source>
</evidence>
<keyword evidence="4" id="KW-0472">Membrane</keyword>
<keyword evidence="4" id="KW-0812">Transmembrane</keyword>
<comment type="caution">
    <text evidence="5">The sequence shown here is derived from an EMBL/GenBank/DDBJ whole genome shotgun (WGS) entry which is preliminary data.</text>
</comment>
<dbReference type="SUPFAM" id="SSF111369">
    <property type="entry name" value="HlyD-like secretion proteins"/>
    <property type="match status" value="1"/>
</dbReference>
<dbReference type="Proteomes" id="UP001382455">
    <property type="component" value="Unassembled WGS sequence"/>
</dbReference>
<dbReference type="Gene3D" id="2.40.50.100">
    <property type="match status" value="2"/>
</dbReference>
<accession>A0ABU8ESI9</accession>
<name>A0ABU8ESI9_9GAMM</name>
<organism evidence="5 6">
    <name type="scientific">Pseudoalteromonas spongiae</name>
    <dbReference type="NCBI Taxonomy" id="298657"/>
    <lineage>
        <taxon>Bacteria</taxon>
        <taxon>Pseudomonadati</taxon>
        <taxon>Pseudomonadota</taxon>
        <taxon>Gammaproteobacteria</taxon>
        <taxon>Alteromonadales</taxon>
        <taxon>Pseudoalteromonadaceae</taxon>
        <taxon>Pseudoalteromonas</taxon>
    </lineage>
</organism>
<evidence type="ECO:0000313" key="5">
    <source>
        <dbReference type="EMBL" id="MEI4549846.1"/>
    </source>
</evidence>
<dbReference type="PANTHER" id="PTHR32347:SF14">
    <property type="entry name" value="EFFLUX SYSTEM COMPONENT YKNX-RELATED"/>
    <property type="match status" value="1"/>
</dbReference>
<dbReference type="RefSeq" id="WP_336435253.1">
    <property type="nucleotide sequence ID" value="NZ_JBAWKS010000001.1"/>
</dbReference>
<keyword evidence="4" id="KW-1133">Transmembrane helix</keyword>
<dbReference type="Gene3D" id="2.40.420.20">
    <property type="match status" value="1"/>
</dbReference>
<dbReference type="Gene3D" id="1.10.287.470">
    <property type="entry name" value="Helix hairpin bin"/>
    <property type="match status" value="2"/>
</dbReference>
<gene>
    <name evidence="5" type="ORF">WAE96_09145</name>
</gene>
<evidence type="ECO:0000256" key="4">
    <source>
        <dbReference type="SAM" id="Phobius"/>
    </source>
</evidence>
<protein>
    <submittedName>
        <fullName evidence="5">HlyD family efflux transporter periplasmic adaptor subunit</fullName>
    </submittedName>
</protein>
<sequence>MIKDTSGQDQVIKQKPKLLKPALAITLMLSVVTWTGFAMFNSDNASMSIDKAQLQLAKVERGNLVRDVAATGKIVAANAPKAYSPEQGFVSLNVKAGDTVEKGQVIAEVESPELNNSLKQQESELARLKGELARSELASRRQALALTKTLDLAQVELNAAERENRRAQLSIEKRLISQIDLEKAVDDLAKAKLTYKHAQQEVELAKDTLSFELQSSKSQVARQQLVVDELQRKVGNLAIKASVSGIVGNLLVQPKAMVVKNQALLTLVDLSAFEAELQVPESYANDLGIGMTVELKIGSEQITGQLSAISPEVNNREVTTRVRFETSDISNIRQNQRLSGRILLENRSDILMVRRGGFLNAGGYVAYKIIGDLAQKTEITTGVTSINHVEVLAGLDAGDEIIISNYDTFKNADALLLR</sequence>